<dbReference type="EMBL" id="GECZ01015118">
    <property type="protein sequence ID" value="JAS54651.1"/>
    <property type="molecule type" value="Transcribed_RNA"/>
</dbReference>
<keyword evidence="2" id="KW-0732">Signal</keyword>
<feature type="non-terminal residue" evidence="3">
    <location>
        <position position="300"/>
    </location>
</feature>
<protein>
    <recommendedName>
        <fullName evidence="4">DUF4794 domain-containing protein</fullName>
    </recommendedName>
</protein>
<sequence length="300" mass="32450">MMALLLTCRISSKLVHFLLLILLLQSTCSSCQNESDGENDREKRTIGVLFRSFVDVIQPQKQQAPMVYSYRPQKQTSSQQSTKADLLASSKNLLQQKKNLFKSSSAQPPDTEVIRPTVTPTTTNTPSTEPVPQVAPNNQAQVQPPPNSLPTAPLNPFPNLIPPSGHHPLTPLKAQILIIPFQGQHDPTAAFSSFGSVPRPPSGTSPFNYQAEIYLHPPGGGIYPPVNQYPTQYQYSPANGWHDIDDILSSGGQMIRNDSNNAGVVDLTQSGEVASDGQANSETPEKYSVGPAPSVPTTSV</sequence>
<gene>
    <name evidence="3" type="ORF">g.8257</name>
</gene>
<feature type="compositionally biased region" description="Low complexity" evidence="1">
    <location>
        <begin position="114"/>
        <end position="133"/>
    </location>
</feature>
<feature type="region of interest" description="Disordered" evidence="1">
    <location>
        <begin position="272"/>
        <end position="300"/>
    </location>
</feature>
<reference evidence="3" key="1">
    <citation type="submission" date="2015-11" db="EMBL/GenBank/DDBJ databases">
        <title>De novo transcriptome assembly of four potential Pierce s Disease insect vectors from Arizona vineyards.</title>
        <authorList>
            <person name="Tassone E.E."/>
        </authorList>
    </citation>
    <scope>NUCLEOTIDE SEQUENCE</scope>
</reference>
<feature type="signal peptide" evidence="2">
    <location>
        <begin position="1"/>
        <end position="31"/>
    </location>
</feature>
<evidence type="ECO:0000256" key="2">
    <source>
        <dbReference type="SAM" id="SignalP"/>
    </source>
</evidence>
<evidence type="ECO:0000313" key="3">
    <source>
        <dbReference type="EMBL" id="JAS54651.1"/>
    </source>
</evidence>
<organism evidence="3">
    <name type="scientific">Cuerna arida</name>
    <dbReference type="NCBI Taxonomy" id="1464854"/>
    <lineage>
        <taxon>Eukaryota</taxon>
        <taxon>Metazoa</taxon>
        <taxon>Ecdysozoa</taxon>
        <taxon>Arthropoda</taxon>
        <taxon>Hexapoda</taxon>
        <taxon>Insecta</taxon>
        <taxon>Pterygota</taxon>
        <taxon>Neoptera</taxon>
        <taxon>Paraneoptera</taxon>
        <taxon>Hemiptera</taxon>
        <taxon>Auchenorrhyncha</taxon>
        <taxon>Membracoidea</taxon>
        <taxon>Cicadellidae</taxon>
        <taxon>Cicadellinae</taxon>
        <taxon>Proconiini</taxon>
        <taxon>Cuerna</taxon>
    </lineage>
</organism>
<feature type="region of interest" description="Disordered" evidence="1">
    <location>
        <begin position="100"/>
        <end position="133"/>
    </location>
</feature>
<evidence type="ECO:0000256" key="1">
    <source>
        <dbReference type="SAM" id="MobiDB-lite"/>
    </source>
</evidence>
<dbReference type="AlphaFoldDB" id="A0A1B6FX04"/>
<feature type="compositionally biased region" description="Low complexity" evidence="1">
    <location>
        <begin position="73"/>
        <end position="84"/>
    </location>
</feature>
<feature type="chain" id="PRO_5008583148" description="DUF4794 domain-containing protein" evidence="2">
    <location>
        <begin position="32"/>
        <end position="300"/>
    </location>
</feature>
<accession>A0A1B6FX04</accession>
<evidence type="ECO:0008006" key="4">
    <source>
        <dbReference type="Google" id="ProtNLM"/>
    </source>
</evidence>
<proteinExistence type="predicted"/>
<feature type="compositionally biased region" description="Polar residues" evidence="1">
    <location>
        <begin position="272"/>
        <end position="282"/>
    </location>
</feature>
<name>A0A1B6FX04_9HEMI</name>
<feature type="region of interest" description="Disordered" evidence="1">
    <location>
        <begin position="64"/>
        <end position="84"/>
    </location>
</feature>